<dbReference type="InterPro" id="IPR019021">
    <property type="entry name" value="Mms22"/>
</dbReference>
<feature type="region of interest" description="Disordered" evidence="1">
    <location>
        <begin position="163"/>
        <end position="186"/>
    </location>
</feature>
<dbReference type="EMBL" id="JAKELL010000037">
    <property type="protein sequence ID" value="KAH8989490.1"/>
    <property type="molecule type" value="Genomic_DNA"/>
</dbReference>
<feature type="region of interest" description="Disordered" evidence="1">
    <location>
        <begin position="39"/>
        <end position="142"/>
    </location>
</feature>
<feature type="region of interest" description="Disordered" evidence="1">
    <location>
        <begin position="561"/>
        <end position="606"/>
    </location>
</feature>
<organism evidence="2 3">
    <name type="scientific">Lactarius akahatsu</name>
    <dbReference type="NCBI Taxonomy" id="416441"/>
    <lineage>
        <taxon>Eukaryota</taxon>
        <taxon>Fungi</taxon>
        <taxon>Dikarya</taxon>
        <taxon>Basidiomycota</taxon>
        <taxon>Agaricomycotina</taxon>
        <taxon>Agaricomycetes</taxon>
        <taxon>Russulales</taxon>
        <taxon>Russulaceae</taxon>
        <taxon>Lactarius</taxon>
    </lineage>
</organism>
<comment type="caution">
    <text evidence="2">The sequence shown here is derived from an EMBL/GenBank/DDBJ whole genome shotgun (WGS) entry which is preliminary data.</text>
</comment>
<dbReference type="GO" id="GO:0035361">
    <property type="term" value="C:Cul8-RING ubiquitin ligase complex"/>
    <property type="evidence" value="ECO:0007669"/>
    <property type="project" value="TreeGrafter"/>
</dbReference>
<keyword evidence="3" id="KW-1185">Reference proteome</keyword>
<feature type="region of interest" description="Disordered" evidence="1">
    <location>
        <begin position="219"/>
        <end position="275"/>
    </location>
</feature>
<feature type="compositionally biased region" description="Basic residues" evidence="1">
    <location>
        <begin position="574"/>
        <end position="585"/>
    </location>
</feature>
<feature type="region of interest" description="Disordered" evidence="1">
    <location>
        <begin position="1246"/>
        <end position="1265"/>
    </location>
</feature>
<feature type="compositionally biased region" description="Pro residues" evidence="1">
    <location>
        <begin position="563"/>
        <end position="572"/>
    </location>
</feature>
<feature type="compositionally biased region" description="Low complexity" evidence="1">
    <location>
        <begin position="362"/>
        <end position="371"/>
    </location>
</feature>
<evidence type="ECO:0000313" key="2">
    <source>
        <dbReference type="EMBL" id="KAH8989490.1"/>
    </source>
</evidence>
<dbReference type="PANTHER" id="PTHR28122:SF1">
    <property type="entry name" value="E3 UBIQUITIN-PROTEIN LIGASE SUBSTRATE RECEPTOR MMS22"/>
    <property type="match status" value="1"/>
</dbReference>
<proteinExistence type="predicted"/>
<feature type="region of interest" description="Disordered" evidence="1">
    <location>
        <begin position="300"/>
        <end position="410"/>
    </location>
</feature>
<evidence type="ECO:0000256" key="1">
    <source>
        <dbReference type="SAM" id="MobiDB-lite"/>
    </source>
</evidence>
<dbReference type="PANTHER" id="PTHR28122">
    <property type="entry name" value="E3 UBIQUITIN-PROTEIN LIGASE SUBSTRATE RECEPTOR MMS22"/>
    <property type="match status" value="1"/>
</dbReference>
<gene>
    <name evidence="2" type="ORF">EDB92DRAFT_874261</name>
</gene>
<dbReference type="Proteomes" id="UP001201163">
    <property type="component" value="Unassembled WGS sequence"/>
</dbReference>
<reference evidence="2" key="1">
    <citation type="submission" date="2022-01" db="EMBL/GenBank/DDBJ databases">
        <title>Comparative genomics reveals a dynamic genome evolution in the ectomycorrhizal milk-cap (Lactarius) mushrooms.</title>
        <authorList>
            <consortium name="DOE Joint Genome Institute"/>
            <person name="Lebreton A."/>
            <person name="Tang N."/>
            <person name="Kuo A."/>
            <person name="LaButti K."/>
            <person name="Drula E."/>
            <person name="Barry K."/>
            <person name="Clum A."/>
            <person name="Lipzen A."/>
            <person name="Mousain D."/>
            <person name="Ng V."/>
            <person name="Wang R."/>
            <person name="Wang X."/>
            <person name="Dai Y."/>
            <person name="Henrissat B."/>
            <person name="Grigoriev I.V."/>
            <person name="Guerin-Laguette A."/>
            <person name="Yu F."/>
            <person name="Martin F.M."/>
        </authorList>
    </citation>
    <scope>NUCLEOTIDE SEQUENCE</scope>
    <source>
        <strain evidence="2">QP</strain>
    </source>
</reference>
<feature type="compositionally biased region" description="Low complexity" evidence="1">
    <location>
        <begin position="379"/>
        <end position="409"/>
    </location>
</feature>
<dbReference type="GO" id="GO:0000724">
    <property type="term" value="P:double-strand break repair via homologous recombination"/>
    <property type="evidence" value="ECO:0007669"/>
    <property type="project" value="TreeGrafter"/>
</dbReference>
<sequence>MIWRTLRLSLWSTAVTRDAFTLHASSSSPATRVSLSMIENSTTPGRSGHGPPTSSPVSPLIRASPSVSSLTRRHKTVNSEPSPDPLQIISPFRERDERDAPFPTDDEMLDPTSSPNSEGRRHDPILGGLAGGLSPPPIRPMQPSPSVDPFVVFAPAPTQAIQDEVYPNDSGGANATGGRYSMRSRQPRQLKPYAIDRLEYKHQLKHHPDAIVRFAGLRNPVESSPSPAPPSDAGESATDGVAGNSASEHSFNHMHTKGKKRRRTGTDQHLTRHRETVSLATTTLGRVRSRPSAVEVFTRAASLPDQGGDDVADPPAPWYPDVFNDMSSGLGSDDEPLNAVQQPPRVSHTPPPRARRRRRAPRNLPNLSPLASPRPPSSRSPSPRANPPSERTISSDTSTEESSSGSDSGDVALLSERSFVMLVDTHTLSPSPEPERSPPKASQKRRLQPSKYPVITDFFGRQPRESKKTSRKRSTTRGEKGGQPKRTPRRTGATVPAEQRKSKGRTSRRHERQQRPVDLSVFTAVGRRVLSGWQRRNAVTIDAEDIAFRRALEPLAIRARQPPSVPIRPPPRLSHVRRLPRHRSKDRTTQDRAPSTSRVPDPEPDREVRQRIVVDFDIPFLSSGKVFTASCYLGRGWLHELLSVLSGTPPPHPPPRFEVDGHALSSVSTALDYTVFLPYACDSFAKVLDDPQSMSHDAFVRWNTDMHAVCSLVSWISSCAAGNDTHLIRTASLEYTGSLIARIDTALGDSEEQAKSLSPSMLCLQWFAIELLVRTCWSAMSSDGDLTTAVSARLVGFATRLLRIGVQAALSPVIDNGESLDDFSLHPCAAELWICLIHLGAVHGTIAAAPGQGRLPSMVDILQRSLAALESSAQGSLHASEEIWATLFGLCALSQFSAHGVSTSTSRLSTSWEIVLLALDRIRLVADPQVDGTLSARNLRRRDAYVRLVVSRCFLLHQRWHWRLDDDASAAVFRRLVEVFKSRRFADLRGEIAGFPAFAQENDPHLLAQHASTDSAFSIFLKLIYASAQQMRPPAMRDEEYLGRIKKLLSLITPVGSVQAQPVHAPPRSALDDAQLSMLYNRFGALALAMRVLPSADNARYRISLARRYVDVARAPAPTRAVCIRAATLLALQALDMALPVAPALEWSAEIARVLLAEFRAVAGAARMQRLQCVQLLLYGLGDVSRAATSPPAGTDKDPSTALEVLHKGCLFPVLSEAELCEIPTVQTLLQEVLDSHLNYALSLQEDRDREQPPQPANQEESQDEYGQFDLNWDDPRVLAALDSTAEPRPPLQYTYQSIVEHIKSALTPTIFDHFIKAFEDNRLQQRTIVNGGEGIPS</sequence>
<feature type="region of interest" description="Disordered" evidence="1">
    <location>
        <begin position="426"/>
        <end position="518"/>
    </location>
</feature>
<accession>A0AAD4LF96</accession>
<name>A0AAD4LF96_9AGAM</name>
<evidence type="ECO:0000313" key="3">
    <source>
        <dbReference type="Proteomes" id="UP001201163"/>
    </source>
</evidence>
<feature type="compositionally biased region" description="Basic and acidic residues" evidence="1">
    <location>
        <begin position="264"/>
        <end position="275"/>
    </location>
</feature>
<protein>
    <submittedName>
        <fullName evidence="2">Mus7/MMS22 family-domain-containing protein</fullName>
    </submittedName>
</protein>
<dbReference type="GO" id="GO:0005634">
    <property type="term" value="C:nucleus"/>
    <property type="evidence" value="ECO:0007669"/>
    <property type="project" value="InterPro"/>
</dbReference>
<feature type="compositionally biased region" description="Basic residues" evidence="1">
    <location>
        <begin position="502"/>
        <end position="512"/>
    </location>
</feature>
<feature type="compositionally biased region" description="Basic residues" evidence="1">
    <location>
        <begin position="252"/>
        <end position="263"/>
    </location>
</feature>
<dbReference type="GO" id="GO:0031297">
    <property type="term" value="P:replication fork processing"/>
    <property type="evidence" value="ECO:0007669"/>
    <property type="project" value="InterPro"/>
</dbReference>
<dbReference type="Pfam" id="PF09462">
    <property type="entry name" value="Mus7"/>
    <property type="match status" value="1"/>
</dbReference>